<gene>
    <name evidence="3" type="ORF">ATK36_3615</name>
</gene>
<dbReference type="SUPFAM" id="SSF50475">
    <property type="entry name" value="FMN-binding split barrel"/>
    <property type="match status" value="1"/>
</dbReference>
<accession>A0A2A9FDF3</accession>
<dbReference type="NCBIfam" id="TIGR03618">
    <property type="entry name" value="Rv1155_F420"/>
    <property type="match status" value="1"/>
</dbReference>
<dbReference type="AlphaFoldDB" id="A0A2A9FDF3"/>
<dbReference type="InterPro" id="IPR012349">
    <property type="entry name" value="Split_barrel_FMN-bd"/>
</dbReference>
<dbReference type="PANTHER" id="PTHR35176:SF2">
    <property type="entry name" value="F420H(2)-DEPENDENT REDUCTASE RV1155"/>
    <property type="match status" value="1"/>
</dbReference>
<evidence type="ECO:0000313" key="4">
    <source>
        <dbReference type="Proteomes" id="UP000243542"/>
    </source>
</evidence>
<reference evidence="3 4" key="1">
    <citation type="submission" date="2017-10" db="EMBL/GenBank/DDBJ databases">
        <title>Sequencing the genomes of 1000 actinobacteria strains.</title>
        <authorList>
            <person name="Klenk H.-P."/>
        </authorList>
    </citation>
    <scope>NUCLEOTIDE SEQUENCE [LARGE SCALE GENOMIC DNA]</scope>
    <source>
        <strain evidence="3 4">DSM 46092</strain>
    </source>
</reference>
<dbReference type="GO" id="GO:0070967">
    <property type="term" value="F:coenzyme F420 binding"/>
    <property type="evidence" value="ECO:0007669"/>
    <property type="project" value="TreeGrafter"/>
</dbReference>
<dbReference type="EMBL" id="PDJK01000002">
    <property type="protein sequence ID" value="PFG48520.1"/>
    <property type="molecule type" value="Genomic_DNA"/>
</dbReference>
<feature type="domain" description="Pyridoxamine 5'-phosphate oxidase N-terminal" evidence="2">
    <location>
        <begin position="12"/>
        <end position="137"/>
    </location>
</feature>
<proteinExistence type="predicted"/>
<dbReference type="GO" id="GO:0005829">
    <property type="term" value="C:cytosol"/>
    <property type="evidence" value="ECO:0007669"/>
    <property type="project" value="TreeGrafter"/>
</dbReference>
<evidence type="ECO:0000256" key="1">
    <source>
        <dbReference type="ARBA" id="ARBA00023002"/>
    </source>
</evidence>
<evidence type="ECO:0000313" key="3">
    <source>
        <dbReference type="EMBL" id="PFG48520.1"/>
    </source>
</evidence>
<dbReference type="Gene3D" id="2.30.110.10">
    <property type="entry name" value="Electron Transport, Fmn-binding Protein, Chain A"/>
    <property type="match status" value="1"/>
</dbReference>
<dbReference type="InterPro" id="IPR011576">
    <property type="entry name" value="Pyridox_Oxase_N"/>
</dbReference>
<dbReference type="InterPro" id="IPR052019">
    <property type="entry name" value="F420H2_bilvrd_red/Heme_oxyg"/>
</dbReference>
<sequence length="141" mass="15671">MTHDTALYDLIGAGRRGVLATLKRDGRPQLSTVSHHFDPESRRLRVSITDSRAKTKNMRRDPRVSYHVSSPDGWSYAVAEGTAVLTPVAAAPDDPTVDTLVELYRALAGEHPDWAEYRQAMVADGRLVLTVEIDRVYGIVR</sequence>
<protein>
    <submittedName>
        <fullName evidence="3">PPOX class probable F420-dependent enzyme</fullName>
    </submittedName>
</protein>
<dbReference type="GO" id="GO:0016627">
    <property type="term" value="F:oxidoreductase activity, acting on the CH-CH group of donors"/>
    <property type="evidence" value="ECO:0007669"/>
    <property type="project" value="TreeGrafter"/>
</dbReference>
<dbReference type="InterPro" id="IPR019920">
    <property type="entry name" value="F420-binding_dom_put"/>
</dbReference>
<dbReference type="Pfam" id="PF01243">
    <property type="entry name" value="PNPOx_N"/>
    <property type="match status" value="1"/>
</dbReference>
<evidence type="ECO:0000259" key="2">
    <source>
        <dbReference type="Pfam" id="PF01243"/>
    </source>
</evidence>
<name>A0A2A9FDF3_9PSEU</name>
<dbReference type="RefSeq" id="WP_098512584.1">
    <property type="nucleotide sequence ID" value="NZ_JBIAKZ010000048.1"/>
</dbReference>
<comment type="caution">
    <text evidence="3">The sequence shown here is derived from an EMBL/GenBank/DDBJ whole genome shotgun (WGS) entry which is preliminary data.</text>
</comment>
<organism evidence="3 4">
    <name type="scientific">Amycolatopsis sulphurea</name>
    <dbReference type="NCBI Taxonomy" id="76022"/>
    <lineage>
        <taxon>Bacteria</taxon>
        <taxon>Bacillati</taxon>
        <taxon>Actinomycetota</taxon>
        <taxon>Actinomycetes</taxon>
        <taxon>Pseudonocardiales</taxon>
        <taxon>Pseudonocardiaceae</taxon>
        <taxon>Amycolatopsis</taxon>
    </lineage>
</organism>
<dbReference type="PANTHER" id="PTHR35176">
    <property type="entry name" value="HEME OXYGENASE HI_0854-RELATED"/>
    <property type="match status" value="1"/>
</dbReference>
<keyword evidence="4" id="KW-1185">Reference proteome</keyword>
<keyword evidence="1" id="KW-0560">Oxidoreductase</keyword>
<dbReference type="Proteomes" id="UP000243542">
    <property type="component" value="Unassembled WGS sequence"/>
</dbReference>